<keyword evidence="1" id="KW-1133">Transmembrane helix</keyword>
<gene>
    <name evidence="2" type="ORF">EA187_17955</name>
</gene>
<dbReference type="RefSeq" id="WP_115607240.1">
    <property type="nucleotide sequence ID" value="NZ_SADD01000015.1"/>
</dbReference>
<proteinExistence type="predicted"/>
<keyword evidence="1" id="KW-0472">Membrane</keyword>
<keyword evidence="3" id="KW-1185">Reference proteome</keyword>
<dbReference type="Proteomes" id="UP000282926">
    <property type="component" value="Unassembled WGS sequence"/>
</dbReference>
<organism evidence="2 3">
    <name type="scientific">Lujinxingia sediminis</name>
    <dbReference type="NCBI Taxonomy" id="2480984"/>
    <lineage>
        <taxon>Bacteria</taxon>
        <taxon>Deltaproteobacteria</taxon>
        <taxon>Bradymonadales</taxon>
        <taxon>Lujinxingiaceae</taxon>
        <taxon>Lujinxingia</taxon>
    </lineage>
</organism>
<comment type="caution">
    <text evidence="2">The sequence shown here is derived from an EMBL/GenBank/DDBJ whole genome shotgun (WGS) entry which is preliminary data.</text>
</comment>
<feature type="transmembrane region" description="Helical" evidence="1">
    <location>
        <begin position="46"/>
        <end position="66"/>
    </location>
</feature>
<reference evidence="2 3" key="1">
    <citation type="submission" date="2019-01" db="EMBL/GenBank/DDBJ databases">
        <title>Lujinxingia litoralis gen. nov., sp. nov. and Lujinxingia sediminis gen. nov., sp. nov., new members in the order Bradymonadales, isolated from coastal sediment.</title>
        <authorList>
            <person name="Li C.-M."/>
        </authorList>
    </citation>
    <scope>NUCLEOTIDE SEQUENCE [LARGE SCALE GENOMIC DNA]</scope>
    <source>
        <strain evidence="2 3">SEH01</strain>
    </source>
</reference>
<evidence type="ECO:0000256" key="1">
    <source>
        <dbReference type="SAM" id="Phobius"/>
    </source>
</evidence>
<name>A0ABY0CNJ0_9DELT</name>
<sequence length="181" mass="19963">MLPRPEHQKRRARVWMAWSVTLVLAVSPCLLASVYGFIDSGGSDTGMVGVAAIAFGVLLAAVALGMKARQSGQAEERLELPEDLERYVLQLAQKGGGELSATMLALKSKLNLQECNRVLAEFEQRGHAYSTIVGENSRRYVFPDLKAGQLVDARSADADDFMRRLAESNILDEQDEEMEVY</sequence>
<evidence type="ECO:0000313" key="3">
    <source>
        <dbReference type="Proteomes" id="UP000282926"/>
    </source>
</evidence>
<accession>A0ABY0CNJ0</accession>
<dbReference type="EMBL" id="SADD01000015">
    <property type="protein sequence ID" value="RVU41544.1"/>
    <property type="molecule type" value="Genomic_DNA"/>
</dbReference>
<protein>
    <submittedName>
        <fullName evidence="2">Uncharacterized protein</fullName>
    </submittedName>
</protein>
<keyword evidence="1" id="KW-0812">Transmembrane</keyword>
<evidence type="ECO:0000313" key="2">
    <source>
        <dbReference type="EMBL" id="RVU41544.1"/>
    </source>
</evidence>